<dbReference type="RefSeq" id="WP_152331581.1">
    <property type="nucleotide sequence ID" value="NZ_JADMKS010000003.1"/>
</dbReference>
<name>A0AA40X172_9GAMM</name>
<protein>
    <submittedName>
        <fullName evidence="1">Uncharacterized protein</fullName>
    </submittedName>
</protein>
<sequence length="226" mass="25213">MIPTSSSQVASLLQVYTSMFNTVKHAATSLWNSICRVLSSPAIIKSNSCPKQYHSYRDDFNKRQSDVIKEFKANLLSGKPMLKNNRGHGGAFFTETDNRKGGLAARVALRESLGIWRPYTGGMMNVCDDDNTGIRYNGGLVHQERYVPPMHEYLQPVLRDMIESVNVVQRVWPGILQGSPYKPSVNGNADLGVTGPKVVGVQLKPGEIEKIGVYYRDANNRSYSDW</sequence>
<evidence type="ECO:0000313" key="1">
    <source>
        <dbReference type="EMBL" id="MBF6636817.1"/>
    </source>
</evidence>
<proteinExistence type="predicted"/>
<dbReference type="AlphaFoldDB" id="A0AA40X172"/>
<reference evidence="1" key="2">
    <citation type="submission" date="2022-09" db="EMBL/GenBank/DDBJ databases">
        <title>Rouxiella aceris sp. nov., isolated from tree sap and emended description of the genus Rhouxiella.</title>
        <authorList>
            <person name="Kim I.S."/>
        </authorList>
    </citation>
    <scope>NUCLEOTIDE SEQUENCE</scope>
    <source>
        <strain evidence="1">SAP-2</strain>
    </source>
</reference>
<evidence type="ECO:0000313" key="2">
    <source>
        <dbReference type="Proteomes" id="UP000705283"/>
    </source>
</evidence>
<gene>
    <name evidence="1" type="ORF">ITX54_09150</name>
</gene>
<dbReference type="Proteomes" id="UP000705283">
    <property type="component" value="Unassembled WGS sequence"/>
</dbReference>
<dbReference type="EMBL" id="JADMKS010000003">
    <property type="protein sequence ID" value="MBF6636817.1"/>
    <property type="molecule type" value="Genomic_DNA"/>
</dbReference>
<accession>A0AA40X172</accession>
<reference evidence="1" key="1">
    <citation type="submission" date="2020-11" db="EMBL/GenBank/DDBJ databases">
        <authorList>
            <person name="Lee S.D."/>
        </authorList>
    </citation>
    <scope>NUCLEOTIDE SEQUENCE</scope>
    <source>
        <strain evidence="1">SAP-2</strain>
    </source>
</reference>
<organism evidence="1 2">
    <name type="scientific">Rouxiella silvae</name>
    <dbReference type="NCBI Taxonomy" id="1646373"/>
    <lineage>
        <taxon>Bacteria</taxon>
        <taxon>Pseudomonadati</taxon>
        <taxon>Pseudomonadota</taxon>
        <taxon>Gammaproteobacteria</taxon>
        <taxon>Enterobacterales</taxon>
        <taxon>Yersiniaceae</taxon>
        <taxon>Rouxiella</taxon>
    </lineage>
</organism>
<comment type="caution">
    <text evidence="1">The sequence shown here is derived from an EMBL/GenBank/DDBJ whole genome shotgun (WGS) entry which is preliminary data.</text>
</comment>